<evidence type="ECO:0000313" key="4">
    <source>
        <dbReference type="Proteomes" id="UP000282311"/>
    </source>
</evidence>
<dbReference type="SUPFAM" id="SSF51735">
    <property type="entry name" value="NAD(P)-binding Rossmann-fold domains"/>
    <property type="match status" value="1"/>
</dbReference>
<dbReference type="PANTHER" id="PTHR43377">
    <property type="entry name" value="BILIVERDIN REDUCTASE A"/>
    <property type="match status" value="1"/>
</dbReference>
<dbReference type="PANTHER" id="PTHR43377:SF1">
    <property type="entry name" value="BILIVERDIN REDUCTASE A"/>
    <property type="match status" value="1"/>
</dbReference>
<proteinExistence type="predicted"/>
<accession>A0A3B0BN51</accession>
<dbReference type="GO" id="GO:0000166">
    <property type="term" value="F:nucleotide binding"/>
    <property type="evidence" value="ECO:0007669"/>
    <property type="project" value="InterPro"/>
</dbReference>
<dbReference type="Proteomes" id="UP000282311">
    <property type="component" value="Unassembled WGS sequence"/>
</dbReference>
<dbReference type="InterPro" id="IPR055170">
    <property type="entry name" value="GFO_IDH_MocA-like_dom"/>
</dbReference>
<sequence>MHTLRAVVVGAGTIAGLHLRTLAASERTELVGVADIAGERARLAAEAYAIRPYTDYKAMVRAEKPDIVVITLPHVLHKEAAIWCAEQGCHVLLEKPMAMNARECADINAAAARCGIVLAVGHMQHYFAENVKAKQLIQSGKLGRLVTIIDRRYGYYYDEKRPAWFLDKETSGGGIVINIGSHSIDKIQWLTDCQITSVKAELTHYGERGNVEGSASLLMRTSHGATASVSLFGYRGVPPANETELLFTDGALKIAARKGLWISGANGYELVDTGAMGEPFAPQWDDLLNAIGHGSELSITGTYAQTVSAVVDAAYRSHETGRAEEVAVI</sequence>
<dbReference type="InterPro" id="IPR051450">
    <property type="entry name" value="Gfo/Idh/MocA_Oxidoreductases"/>
</dbReference>
<dbReference type="OrthoDB" id="9815825at2"/>
<dbReference type="Pfam" id="PF01408">
    <property type="entry name" value="GFO_IDH_MocA"/>
    <property type="match status" value="1"/>
</dbReference>
<dbReference type="Gene3D" id="3.40.50.720">
    <property type="entry name" value="NAD(P)-binding Rossmann-like Domain"/>
    <property type="match status" value="1"/>
</dbReference>
<dbReference type="InterPro" id="IPR000683">
    <property type="entry name" value="Gfo/Idh/MocA-like_OxRdtase_N"/>
</dbReference>
<evidence type="ECO:0000259" key="1">
    <source>
        <dbReference type="Pfam" id="PF01408"/>
    </source>
</evidence>
<evidence type="ECO:0000259" key="2">
    <source>
        <dbReference type="Pfam" id="PF22725"/>
    </source>
</evidence>
<dbReference type="AlphaFoldDB" id="A0A3B0BN51"/>
<reference evidence="3 4" key="1">
    <citation type="journal article" date="2007" name="Int. J. Syst. Evol. Microbiol.">
        <title>Paenibacillus ginsengarvi sp. nov., isolated from soil from ginseng cultivation.</title>
        <authorList>
            <person name="Yoon M.H."/>
            <person name="Ten L.N."/>
            <person name="Im W.T."/>
        </authorList>
    </citation>
    <scope>NUCLEOTIDE SEQUENCE [LARGE SCALE GENOMIC DNA]</scope>
    <source>
        <strain evidence="3 4">KCTC 13059</strain>
    </source>
</reference>
<name>A0A3B0BN51_9BACL</name>
<organism evidence="3 4">
    <name type="scientific">Paenibacillus ginsengarvi</name>
    <dbReference type="NCBI Taxonomy" id="400777"/>
    <lineage>
        <taxon>Bacteria</taxon>
        <taxon>Bacillati</taxon>
        <taxon>Bacillota</taxon>
        <taxon>Bacilli</taxon>
        <taxon>Bacillales</taxon>
        <taxon>Paenibacillaceae</taxon>
        <taxon>Paenibacillus</taxon>
    </lineage>
</organism>
<dbReference type="EMBL" id="RBAH01000024">
    <property type="protein sequence ID" value="RKN74863.1"/>
    <property type="molecule type" value="Genomic_DNA"/>
</dbReference>
<feature type="domain" description="GFO/IDH/MocA-like oxidoreductase" evidence="2">
    <location>
        <begin position="132"/>
        <end position="252"/>
    </location>
</feature>
<dbReference type="InterPro" id="IPR036291">
    <property type="entry name" value="NAD(P)-bd_dom_sf"/>
</dbReference>
<evidence type="ECO:0000313" key="3">
    <source>
        <dbReference type="EMBL" id="RKN74863.1"/>
    </source>
</evidence>
<dbReference type="Gene3D" id="3.30.360.10">
    <property type="entry name" value="Dihydrodipicolinate Reductase, domain 2"/>
    <property type="match status" value="1"/>
</dbReference>
<dbReference type="SUPFAM" id="SSF55347">
    <property type="entry name" value="Glyceraldehyde-3-phosphate dehydrogenase-like, C-terminal domain"/>
    <property type="match status" value="1"/>
</dbReference>
<feature type="domain" description="Gfo/Idh/MocA-like oxidoreductase N-terminal" evidence="1">
    <location>
        <begin position="5"/>
        <end position="122"/>
    </location>
</feature>
<gene>
    <name evidence="3" type="ORF">D7M11_26665</name>
</gene>
<dbReference type="RefSeq" id="WP_120750310.1">
    <property type="nucleotide sequence ID" value="NZ_RBAH01000024.1"/>
</dbReference>
<protein>
    <submittedName>
        <fullName evidence="3">Gfo/Idh/MocA family oxidoreductase</fullName>
    </submittedName>
</protein>
<dbReference type="Pfam" id="PF22725">
    <property type="entry name" value="GFO_IDH_MocA_C3"/>
    <property type="match status" value="1"/>
</dbReference>
<comment type="caution">
    <text evidence="3">The sequence shown here is derived from an EMBL/GenBank/DDBJ whole genome shotgun (WGS) entry which is preliminary data.</text>
</comment>
<keyword evidence="4" id="KW-1185">Reference proteome</keyword>